<sequence length="477" mass="53940">MPTQTPTVDYERRQRTNALTPSETITSTSYRSMQGKEFPIYDGRHPEDQGIVSSTLAMPISLYHPIFAKYLHWMSDGSITPSPECIAATARLMSAASVLYPTENDRKHAIRGPLQVVLGNTIRTVCNPDKTEADGQTIIALNMNDSARAVPVLISEEKCEPGVDAATQASLSMLRTWCDFNLDDFRNLGCCPTFLIGLDGCHLVICGAVLTNKCIVNRLAMLWVGRSSTHDEGNTVNIARAFHALSLAIEELERWYKDIAQHRPIYTSQANDHPRFFPFPDRYPLNGEDFSAGTIQFKYLRPLEESSTCVTFLAQMQPNNRADKKHIVVKFVQSYSPELHQLLAEQRMAPDLLYCGRIDQNTPLGNWKLVVMEYFDGRPSYERELHTTEQVRRRVEDIVKFAHEHGFVLGDIRPPNVLVGERNDVRMIDFDWAGKAGEVRYPAHMSTALWTSGIEPTVLITKTHDNNMIQKWFPHGS</sequence>
<protein>
    <submittedName>
        <fullName evidence="1">Uncharacterized protein</fullName>
    </submittedName>
</protein>
<gene>
    <name evidence="1" type="ORF">BJ138DRAFT_1012901</name>
</gene>
<proteinExistence type="predicted"/>
<name>A0ACB8A5T2_9AGAM</name>
<dbReference type="Proteomes" id="UP000790377">
    <property type="component" value="Unassembled WGS sequence"/>
</dbReference>
<keyword evidence="2" id="KW-1185">Reference proteome</keyword>
<evidence type="ECO:0000313" key="2">
    <source>
        <dbReference type="Proteomes" id="UP000790377"/>
    </source>
</evidence>
<accession>A0ACB8A5T2</accession>
<evidence type="ECO:0000313" key="1">
    <source>
        <dbReference type="EMBL" id="KAH7908392.1"/>
    </source>
</evidence>
<reference evidence="1" key="1">
    <citation type="journal article" date="2021" name="New Phytol.">
        <title>Evolutionary innovations through gain and loss of genes in the ectomycorrhizal Boletales.</title>
        <authorList>
            <person name="Wu G."/>
            <person name="Miyauchi S."/>
            <person name="Morin E."/>
            <person name="Kuo A."/>
            <person name="Drula E."/>
            <person name="Varga T."/>
            <person name="Kohler A."/>
            <person name="Feng B."/>
            <person name="Cao Y."/>
            <person name="Lipzen A."/>
            <person name="Daum C."/>
            <person name="Hundley H."/>
            <person name="Pangilinan J."/>
            <person name="Johnson J."/>
            <person name="Barry K."/>
            <person name="LaButti K."/>
            <person name="Ng V."/>
            <person name="Ahrendt S."/>
            <person name="Min B."/>
            <person name="Choi I.G."/>
            <person name="Park H."/>
            <person name="Plett J.M."/>
            <person name="Magnuson J."/>
            <person name="Spatafora J.W."/>
            <person name="Nagy L.G."/>
            <person name="Henrissat B."/>
            <person name="Grigoriev I.V."/>
            <person name="Yang Z.L."/>
            <person name="Xu J."/>
            <person name="Martin F.M."/>
        </authorList>
    </citation>
    <scope>NUCLEOTIDE SEQUENCE</scope>
    <source>
        <strain evidence="1">ATCC 28755</strain>
    </source>
</reference>
<organism evidence="1 2">
    <name type="scientific">Hygrophoropsis aurantiaca</name>
    <dbReference type="NCBI Taxonomy" id="72124"/>
    <lineage>
        <taxon>Eukaryota</taxon>
        <taxon>Fungi</taxon>
        <taxon>Dikarya</taxon>
        <taxon>Basidiomycota</taxon>
        <taxon>Agaricomycotina</taxon>
        <taxon>Agaricomycetes</taxon>
        <taxon>Agaricomycetidae</taxon>
        <taxon>Boletales</taxon>
        <taxon>Coniophorineae</taxon>
        <taxon>Hygrophoropsidaceae</taxon>
        <taxon>Hygrophoropsis</taxon>
    </lineage>
</organism>
<dbReference type="EMBL" id="MU267825">
    <property type="protein sequence ID" value="KAH7908392.1"/>
    <property type="molecule type" value="Genomic_DNA"/>
</dbReference>
<comment type="caution">
    <text evidence="1">The sequence shown here is derived from an EMBL/GenBank/DDBJ whole genome shotgun (WGS) entry which is preliminary data.</text>
</comment>